<keyword evidence="4" id="KW-0223">Dioxygenase</keyword>
<keyword evidence="5" id="KW-0560">Oxidoreductase</keyword>
<name>A0A7G9L7W3_9FLAO</name>
<evidence type="ECO:0000313" key="8">
    <source>
        <dbReference type="EMBL" id="QNM84712.1"/>
    </source>
</evidence>
<evidence type="ECO:0000256" key="4">
    <source>
        <dbReference type="ARBA" id="ARBA00022964"/>
    </source>
</evidence>
<dbReference type="GO" id="GO:0005506">
    <property type="term" value="F:iron ion binding"/>
    <property type="evidence" value="ECO:0007669"/>
    <property type="project" value="InterPro"/>
</dbReference>
<dbReference type="GO" id="GO:0031418">
    <property type="term" value="F:L-ascorbic acid binding"/>
    <property type="evidence" value="ECO:0007669"/>
    <property type="project" value="UniProtKB-KW"/>
</dbReference>
<dbReference type="EMBL" id="CP060695">
    <property type="protein sequence ID" value="QNM84712.1"/>
    <property type="molecule type" value="Genomic_DNA"/>
</dbReference>
<evidence type="ECO:0000256" key="6">
    <source>
        <dbReference type="ARBA" id="ARBA00023004"/>
    </source>
</evidence>
<accession>A0A7G9L7W3</accession>
<dbReference type="Gene3D" id="2.60.120.620">
    <property type="entry name" value="q2cbj1_9rhob like domain"/>
    <property type="match status" value="1"/>
</dbReference>
<gene>
    <name evidence="8" type="ORF">H9W90_10950</name>
</gene>
<feature type="domain" description="Fe2OG dioxygenase" evidence="7">
    <location>
        <begin position="237"/>
        <end position="333"/>
    </location>
</feature>
<dbReference type="GO" id="GO:0004656">
    <property type="term" value="F:procollagen-proline 4-dioxygenase activity"/>
    <property type="evidence" value="ECO:0007669"/>
    <property type="project" value="TreeGrafter"/>
</dbReference>
<comment type="cofactor">
    <cofactor evidence="1">
        <name>L-ascorbate</name>
        <dbReference type="ChEBI" id="CHEBI:38290"/>
    </cofactor>
</comment>
<evidence type="ECO:0000259" key="7">
    <source>
        <dbReference type="PROSITE" id="PS51471"/>
    </source>
</evidence>
<dbReference type="PANTHER" id="PTHR10869:SF246">
    <property type="entry name" value="TRANSMEMBRANE PROLYL 4-HYDROXYLASE"/>
    <property type="match status" value="1"/>
</dbReference>
<dbReference type="Pfam" id="PF13640">
    <property type="entry name" value="2OG-FeII_Oxy_3"/>
    <property type="match status" value="1"/>
</dbReference>
<dbReference type="SMART" id="SM00702">
    <property type="entry name" value="P4Hc"/>
    <property type="match status" value="1"/>
</dbReference>
<sequence>MSSKPSLYSLMNHSYYLTVTRFISANGFKIARSSVRNALQKVEGVLDLSKFHELLSIFFSDILVIQIDPEINTLDYVITPCFLLKTNGNEFFIYVVLKIEGDKVFIFEQDKKDFTISTDEFLTLLKGSIVILKEEETYKPSEKVLKEYYEEQEEDKTYKNNIRVIEDFISEKECKEIIDFCEKSNSFQRSKVNSGSGTKVSVNRTSSSAMIEKDEIMPIISTLKKKVADFLECSIANIESLQCVRYYKTESFNPHFDAYVTKRKLTCLLYLNDDFSGGETYFPEIDFGVSPKVGRLLIFENLDEKDNVIMQSFHQGSSIIDGVKYACNIWIED</sequence>
<evidence type="ECO:0000256" key="1">
    <source>
        <dbReference type="ARBA" id="ARBA00001961"/>
    </source>
</evidence>
<proteinExistence type="predicted"/>
<protein>
    <submittedName>
        <fullName evidence="8">2OG-Fe(II) oxygenase</fullName>
    </submittedName>
</protein>
<organism evidence="8 9">
    <name type="scientific">Polaribacter pectinis</name>
    <dbReference type="NCBI Taxonomy" id="2738844"/>
    <lineage>
        <taxon>Bacteria</taxon>
        <taxon>Pseudomonadati</taxon>
        <taxon>Bacteroidota</taxon>
        <taxon>Flavobacteriia</taxon>
        <taxon>Flavobacteriales</taxon>
        <taxon>Flavobacteriaceae</taxon>
    </lineage>
</organism>
<dbReference type="AlphaFoldDB" id="A0A7G9L7W3"/>
<dbReference type="RefSeq" id="WP_187481636.1">
    <property type="nucleotide sequence ID" value="NZ_CP060695.1"/>
</dbReference>
<dbReference type="KEGG" id="ppec:H9W90_10950"/>
<dbReference type="PROSITE" id="PS51471">
    <property type="entry name" value="FE2OG_OXY"/>
    <property type="match status" value="1"/>
</dbReference>
<reference evidence="8 9" key="1">
    <citation type="submission" date="2020-08" db="EMBL/GenBank/DDBJ databases">
        <title>Polaribacter sp. L12M9 isolated from gut of the Korean scallop.</title>
        <authorList>
            <person name="Jeong Y.S."/>
        </authorList>
    </citation>
    <scope>NUCLEOTIDE SEQUENCE [LARGE SCALE GENOMIC DNA]</scope>
    <source>
        <strain evidence="8 9">L12M9</strain>
    </source>
</reference>
<keyword evidence="6" id="KW-0408">Iron</keyword>
<dbReference type="PANTHER" id="PTHR10869">
    <property type="entry name" value="PROLYL 4-HYDROXYLASE ALPHA SUBUNIT"/>
    <property type="match status" value="1"/>
</dbReference>
<dbReference type="InterPro" id="IPR044862">
    <property type="entry name" value="Pro_4_hyd_alph_FE2OG_OXY"/>
</dbReference>
<dbReference type="Proteomes" id="UP000515808">
    <property type="component" value="Chromosome"/>
</dbReference>
<evidence type="ECO:0000313" key="9">
    <source>
        <dbReference type="Proteomes" id="UP000515808"/>
    </source>
</evidence>
<evidence type="ECO:0000256" key="3">
    <source>
        <dbReference type="ARBA" id="ARBA00022896"/>
    </source>
</evidence>
<dbReference type="InterPro" id="IPR045054">
    <property type="entry name" value="P4HA-like"/>
</dbReference>
<dbReference type="InterPro" id="IPR006620">
    <property type="entry name" value="Pro_4_hyd_alph"/>
</dbReference>
<dbReference type="InterPro" id="IPR005123">
    <property type="entry name" value="Oxoglu/Fe-dep_dioxygenase_dom"/>
</dbReference>
<keyword evidence="9" id="KW-1185">Reference proteome</keyword>
<evidence type="ECO:0000256" key="5">
    <source>
        <dbReference type="ARBA" id="ARBA00023002"/>
    </source>
</evidence>
<evidence type="ECO:0000256" key="2">
    <source>
        <dbReference type="ARBA" id="ARBA00022723"/>
    </source>
</evidence>
<keyword evidence="3" id="KW-0847">Vitamin C</keyword>
<keyword evidence="2" id="KW-0479">Metal-binding</keyword>